<protein>
    <submittedName>
        <fullName evidence="2">Protein kinase catalytic incomplete domain containing protein</fullName>
    </submittedName>
</protein>
<dbReference type="RefSeq" id="YP_008319057.2">
    <property type="nucleotide sequence ID" value="NC_021858.1"/>
</dbReference>
<gene>
    <name evidence="2" type="ORF">pdul_cds_362</name>
</gene>
<keyword evidence="2" id="KW-0808">Transferase</keyword>
<sequence length="162" mass="17639">MMRRLLSALRKRPGDTVASATGDDEVGDIEAPRARFRLDGPAVRVSPGDERLASVLHSAGRDGHVFIVPRDVDSQSVEVWRLSLDRKKPSLSRPSVGIKCERASICVDRASSFVVRGRTSDGLDFRVVVAVDGDGAVVGWLCRSPRRAPCIYPRACLVCVRA</sequence>
<dbReference type="KEGG" id="vg:16512529"/>
<evidence type="ECO:0000256" key="1">
    <source>
        <dbReference type="SAM" id="MobiDB-lite"/>
    </source>
</evidence>
<dbReference type="EMBL" id="KC977570">
    <property type="protein sequence ID" value="AGO82388.2"/>
    <property type="molecule type" value="Genomic_DNA"/>
</dbReference>
<proteinExistence type="predicted"/>
<evidence type="ECO:0000313" key="3">
    <source>
        <dbReference type="Proteomes" id="UP000201566"/>
    </source>
</evidence>
<name>S4VPZ3_9VIRU</name>
<dbReference type="GeneID" id="16512529"/>
<feature type="region of interest" description="Disordered" evidence="1">
    <location>
        <begin position="1"/>
        <end position="23"/>
    </location>
</feature>
<accession>S4VPZ3</accession>
<organism evidence="2 3">
    <name type="scientific">Pandoravirus dulcis</name>
    <dbReference type="NCBI Taxonomy" id="1349409"/>
    <lineage>
        <taxon>Viruses</taxon>
        <taxon>Pandoravirus</taxon>
    </lineage>
</organism>
<keyword evidence="2" id="KW-0418">Kinase</keyword>
<dbReference type="GO" id="GO:0016301">
    <property type="term" value="F:kinase activity"/>
    <property type="evidence" value="ECO:0007669"/>
    <property type="project" value="UniProtKB-KW"/>
</dbReference>
<dbReference type="Proteomes" id="UP000201566">
    <property type="component" value="Segment"/>
</dbReference>
<evidence type="ECO:0000313" key="2">
    <source>
        <dbReference type="EMBL" id="AGO82388.2"/>
    </source>
</evidence>
<reference evidence="2 3" key="1">
    <citation type="journal article" date="2013" name="Science">
        <title>Pandoraviruses: amoeba viruses with genomes up to 2.5 Mb reaching that of parasitic eukaryotes.</title>
        <authorList>
            <person name="Philippe N."/>
            <person name="Legendre M."/>
            <person name="Doutre G."/>
            <person name="Coute Y."/>
            <person name="Poirot O."/>
            <person name="Lescot M."/>
            <person name="Arslan D."/>
            <person name="Seltzer V."/>
            <person name="Bertaux L."/>
            <person name="Bruley C."/>
            <person name="Garin J."/>
            <person name="Claverie J.M."/>
            <person name="Abergel C."/>
        </authorList>
    </citation>
    <scope>NUCLEOTIDE SEQUENCE [LARGE SCALE GENOMIC DNA]</scope>
    <source>
        <strain evidence="2">Melbourne</strain>
    </source>
</reference>